<feature type="transmembrane region" description="Helical" evidence="2">
    <location>
        <begin position="14"/>
        <end position="34"/>
    </location>
</feature>
<proteinExistence type="predicted"/>
<feature type="transmembrane region" description="Helical" evidence="2">
    <location>
        <begin position="385"/>
        <end position="404"/>
    </location>
</feature>
<keyword evidence="2" id="KW-1133">Transmembrane helix</keyword>
<feature type="coiled-coil region" evidence="1">
    <location>
        <begin position="279"/>
        <end position="324"/>
    </location>
</feature>
<keyword evidence="4" id="KW-1185">Reference proteome</keyword>
<evidence type="ECO:0000313" key="3">
    <source>
        <dbReference type="EMBL" id="TGJ80533.1"/>
    </source>
</evidence>
<evidence type="ECO:0000313" key="4">
    <source>
        <dbReference type="Proteomes" id="UP000297716"/>
    </source>
</evidence>
<protein>
    <recommendedName>
        <fullName evidence="5">G domain-containing protein</fullName>
    </recommendedName>
</protein>
<keyword evidence="2" id="KW-0472">Membrane</keyword>
<dbReference type="Gene3D" id="3.40.50.300">
    <property type="entry name" value="P-loop containing nucleotide triphosphate hydrolases"/>
    <property type="match status" value="1"/>
</dbReference>
<keyword evidence="2" id="KW-0812">Transmembrane</keyword>
<evidence type="ECO:0000256" key="2">
    <source>
        <dbReference type="SAM" id="Phobius"/>
    </source>
</evidence>
<dbReference type="STRING" id="37992.A0A4Z0YPP8"/>
<dbReference type="Proteomes" id="UP000297716">
    <property type="component" value="Unassembled WGS sequence"/>
</dbReference>
<sequence length="446" mass="50458">MDSHDVLTPRSTDLIIPVMGMTGVVTTGIGVYRVESAGRMVYLIDTPGFDDTCRTDVEIFKGLAFLFSQLYRSGARLGGILYLHRITDNRATGSAVRSFNTLKNMCGPDAAKFVLLVTTMWDSIPAGSELETIALQRERELRDTEMFWGSMSRRGSCMVRSPDNESSPLDIVNALADLAIQDGPVILQIQREIVDQQCAMEDTTARREIVKEYAELSTIFHQELKKLQIQYVEAEISRSHEVTKEIQGQKESLEYQILEAEVAEQSLRDSVEVLFEEKREAYQNLYAEARKEEIDMERRLERYRQECQRMKDDMRRNMELYDSETRAYHDQIAETSALADQRRLNELYTYTTQGYEELQEETTGKVKIMTGSVNRGEKRRLLKRNAVPILGILAGVAVIAAGAATVQIPVVAVGVSIFATALSKLGAVKKKEKDDEEETWHVQAQS</sequence>
<keyword evidence="1" id="KW-0175">Coiled coil</keyword>
<dbReference type="SUPFAM" id="SSF52540">
    <property type="entry name" value="P-loop containing nucleoside triphosphate hydrolases"/>
    <property type="match status" value="1"/>
</dbReference>
<name>A0A4Z0YPP8_9PEZI</name>
<dbReference type="EMBL" id="SKBN01000216">
    <property type="protein sequence ID" value="TGJ80533.1"/>
    <property type="molecule type" value="Genomic_DNA"/>
</dbReference>
<evidence type="ECO:0008006" key="5">
    <source>
        <dbReference type="Google" id="ProtNLM"/>
    </source>
</evidence>
<dbReference type="OrthoDB" id="8954335at2759"/>
<comment type="caution">
    <text evidence="3">The sequence shown here is derived from an EMBL/GenBank/DDBJ whole genome shotgun (WGS) entry which is preliminary data.</text>
</comment>
<organism evidence="3 4">
    <name type="scientific">Xylaria hypoxylon</name>
    <dbReference type="NCBI Taxonomy" id="37992"/>
    <lineage>
        <taxon>Eukaryota</taxon>
        <taxon>Fungi</taxon>
        <taxon>Dikarya</taxon>
        <taxon>Ascomycota</taxon>
        <taxon>Pezizomycotina</taxon>
        <taxon>Sordariomycetes</taxon>
        <taxon>Xylariomycetidae</taxon>
        <taxon>Xylariales</taxon>
        <taxon>Xylariaceae</taxon>
        <taxon>Xylaria</taxon>
    </lineage>
</organism>
<evidence type="ECO:0000256" key="1">
    <source>
        <dbReference type="SAM" id="Coils"/>
    </source>
</evidence>
<reference evidence="3 4" key="1">
    <citation type="submission" date="2019-03" db="EMBL/GenBank/DDBJ databases">
        <title>Draft genome sequence of Xylaria hypoxylon DSM 108379, a ubiquitous saprotrophic-parasitic fungi on hardwood.</title>
        <authorList>
            <person name="Buettner E."/>
            <person name="Leonhardt S."/>
            <person name="Gebauer A.M."/>
            <person name="Liers C."/>
            <person name="Hofrichter M."/>
            <person name="Kellner H."/>
        </authorList>
    </citation>
    <scope>NUCLEOTIDE SEQUENCE [LARGE SCALE GENOMIC DNA]</scope>
    <source>
        <strain evidence="3 4">DSM 108379</strain>
    </source>
</reference>
<dbReference type="InterPro" id="IPR027417">
    <property type="entry name" value="P-loop_NTPase"/>
</dbReference>
<gene>
    <name evidence="3" type="ORF">E0Z10_g8238</name>
</gene>
<dbReference type="AlphaFoldDB" id="A0A4Z0YPP8"/>
<accession>A0A4Z0YPP8</accession>